<name>A0A1Y6C539_9BACT</name>
<dbReference type="STRING" id="1513793.SAMN06296036_11199"/>
<protein>
    <recommendedName>
        <fullName evidence="3">3-oxoacyl-[acyl-carrier-protein] synthase III</fullName>
    </recommendedName>
</protein>
<dbReference type="EMBL" id="FWZT01000011">
    <property type="protein sequence ID" value="SMF37490.1"/>
    <property type="molecule type" value="Genomic_DNA"/>
</dbReference>
<gene>
    <name evidence="1" type="ORF">SAMN06296036_11199</name>
</gene>
<reference evidence="2" key="1">
    <citation type="submission" date="2017-04" db="EMBL/GenBank/DDBJ databases">
        <authorList>
            <person name="Varghese N."/>
            <person name="Submissions S."/>
        </authorList>
    </citation>
    <scope>NUCLEOTIDE SEQUENCE [LARGE SCALE GENOMIC DNA]</scope>
    <source>
        <strain evidence="2">RKEM611</strain>
    </source>
</reference>
<dbReference type="AlphaFoldDB" id="A0A1Y6C539"/>
<accession>A0A1Y6C539</accession>
<evidence type="ECO:0000313" key="2">
    <source>
        <dbReference type="Proteomes" id="UP000192907"/>
    </source>
</evidence>
<dbReference type="RefSeq" id="WP_132320097.1">
    <property type="nucleotide sequence ID" value="NZ_FWZT01000011.1"/>
</dbReference>
<dbReference type="InterPro" id="IPR016039">
    <property type="entry name" value="Thiolase-like"/>
</dbReference>
<proteinExistence type="predicted"/>
<evidence type="ECO:0000313" key="1">
    <source>
        <dbReference type="EMBL" id="SMF37490.1"/>
    </source>
</evidence>
<dbReference type="Gene3D" id="3.40.47.10">
    <property type="match status" value="1"/>
</dbReference>
<dbReference type="GO" id="GO:0016746">
    <property type="term" value="F:acyltransferase activity"/>
    <property type="evidence" value="ECO:0007669"/>
    <property type="project" value="InterPro"/>
</dbReference>
<keyword evidence="2" id="KW-1185">Reference proteome</keyword>
<dbReference type="Proteomes" id="UP000192907">
    <property type="component" value="Unassembled WGS sequence"/>
</dbReference>
<organism evidence="1 2">
    <name type="scientific">Pseudobacteriovorax antillogorgiicola</name>
    <dbReference type="NCBI Taxonomy" id="1513793"/>
    <lineage>
        <taxon>Bacteria</taxon>
        <taxon>Pseudomonadati</taxon>
        <taxon>Bdellovibrionota</taxon>
        <taxon>Oligoflexia</taxon>
        <taxon>Oligoflexales</taxon>
        <taxon>Pseudobacteriovoracaceae</taxon>
        <taxon>Pseudobacteriovorax</taxon>
    </lineage>
</organism>
<sequence length="331" mass="36932">MKQTFTIGIQDSAAVVPTSIGNIRSWSRDCLETLAMKRSDHYTDVVNMLLVQLPNIDFRSVLTEGISKCGDEQFLYTEDQSQFDIALKALRKLCANDEISNSLIYSHSSIEEAVYASNASRLAAAMDWSSRPHFALSQMGSVSFFQALKIIDQSSNFTVDEFSVYCSAERWPKPYPRSKGSLDPLSDGACALRISRSDQARLKLLQIYQEGCEPFLSLEQGKVSFDSERMKNFAMGALDRALENVSENLSVKIVLSCPSKKVADAIYKDSNLRFEPLNEKLGYFASADVTYMVHQVVEQLKVEPMSWIDDLLLFCGISSNGNFGAALFSPH</sequence>
<evidence type="ECO:0008006" key="3">
    <source>
        <dbReference type="Google" id="ProtNLM"/>
    </source>
</evidence>